<dbReference type="AlphaFoldDB" id="A0A8S2G0T2"/>
<dbReference type="InterPro" id="IPR035441">
    <property type="entry name" value="TFIIS/LEDGF_dom_sf"/>
</dbReference>
<comment type="subcellular location">
    <subcellularLocation>
        <location evidence="1">Nucleus</location>
    </subcellularLocation>
</comment>
<dbReference type="InterPro" id="IPR017923">
    <property type="entry name" value="TFIIS_N"/>
</dbReference>
<comment type="caution">
    <text evidence="5">The sequence shown here is derived from an EMBL/GenBank/DDBJ whole genome shotgun (WGS) entry which is preliminary data.</text>
</comment>
<evidence type="ECO:0000256" key="3">
    <source>
        <dbReference type="SAM" id="MobiDB-lite"/>
    </source>
</evidence>
<dbReference type="Proteomes" id="UP000682733">
    <property type="component" value="Unassembled WGS sequence"/>
</dbReference>
<keyword evidence="1" id="KW-0539">Nucleus</keyword>
<keyword evidence="2" id="KW-0175">Coiled coil</keyword>
<proteinExistence type="predicted"/>
<evidence type="ECO:0000259" key="4">
    <source>
        <dbReference type="PROSITE" id="PS51319"/>
    </source>
</evidence>
<dbReference type="PROSITE" id="PS51319">
    <property type="entry name" value="TFIIS_N"/>
    <property type="match status" value="1"/>
</dbReference>
<dbReference type="Pfam" id="PF08711">
    <property type="entry name" value="Med26"/>
    <property type="match status" value="1"/>
</dbReference>
<organism evidence="5 7">
    <name type="scientific">Didymodactylos carnosus</name>
    <dbReference type="NCBI Taxonomy" id="1234261"/>
    <lineage>
        <taxon>Eukaryota</taxon>
        <taxon>Metazoa</taxon>
        <taxon>Spiralia</taxon>
        <taxon>Gnathifera</taxon>
        <taxon>Rotifera</taxon>
        <taxon>Eurotatoria</taxon>
        <taxon>Bdelloidea</taxon>
        <taxon>Philodinida</taxon>
        <taxon>Philodinidae</taxon>
        <taxon>Didymodactylos</taxon>
    </lineage>
</organism>
<evidence type="ECO:0000256" key="2">
    <source>
        <dbReference type="SAM" id="Coils"/>
    </source>
</evidence>
<evidence type="ECO:0000313" key="5">
    <source>
        <dbReference type="EMBL" id="CAF1604178.1"/>
    </source>
</evidence>
<feature type="domain" description="TFIIS N-terminal" evidence="4">
    <location>
        <begin position="7"/>
        <end position="83"/>
    </location>
</feature>
<evidence type="ECO:0000256" key="1">
    <source>
        <dbReference type="PROSITE-ProRule" id="PRU00649"/>
    </source>
</evidence>
<dbReference type="Proteomes" id="UP000677228">
    <property type="component" value="Unassembled WGS sequence"/>
</dbReference>
<dbReference type="SUPFAM" id="SSF47676">
    <property type="entry name" value="Conserved domain common to transcription factors TFIIS, elongin A, CRSP70"/>
    <property type="match status" value="1"/>
</dbReference>
<protein>
    <recommendedName>
        <fullName evidence="4">TFIIS N-terminal domain-containing protein</fullName>
    </recommendedName>
</protein>
<dbReference type="Gene3D" id="1.20.930.10">
    <property type="entry name" value="Conserved domain common to transcription factors TFIIS, elongin A, CRSP70"/>
    <property type="match status" value="1"/>
</dbReference>
<feature type="region of interest" description="Disordered" evidence="3">
    <location>
        <begin position="78"/>
        <end position="110"/>
    </location>
</feature>
<gene>
    <name evidence="5" type="ORF">OVA965_LOCUS42278</name>
    <name evidence="6" type="ORF">TMI583_LOCUS44132</name>
</gene>
<dbReference type="EMBL" id="CAJNOK010051361">
    <property type="protein sequence ID" value="CAF1604178.1"/>
    <property type="molecule type" value="Genomic_DNA"/>
</dbReference>
<reference evidence="5" key="1">
    <citation type="submission" date="2021-02" db="EMBL/GenBank/DDBJ databases">
        <authorList>
            <person name="Nowell W R."/>
        </authorList>
    </citation>
    <scope>NUCLEOTIDE SEQUENCE</scope>
</reference>
<dbReference type="EMBL" id="CAJOBA010075261">
    <property type="protein sequence ID" value="CAF4414145.1"/>
    <property type="molecule type" value="Genomic_DNA"/>
</dbReference>
<dbReference type="GO" id="GO:0005634">
    <property type="term" value="C:nucleus"/>
    <property type="evidence" value="ECO:0007669"/>
    <property type="project" value="UniProtKB-SubCell"/>
</dbReference>
<feature type="coiled-coil region" evidence="2">
    <location>
        <begin position="2"/>
        <end position="29"/>
    </location>
</feature>
<accession>A0A8S2G0T2</accession>
<sequence length="110" mass="12773">MSNEAINIIENVKKKLEKYSELKQDDKVQEYLTKLQHVGVTIDLLKRTKVDYVVKKLCSQNNRVYSETAKDLLKKWISEPNKNGHSMNGKLNTNKSTKKRKSNEDFSNEA</sequence>
<feature type="non-terminal residue" evidence="5">
    <location>
        <position position="110"/>
    </location>
</feature>
<evidence type="ECO:0000313" key="6">
    <source>
        <dbReference type="EMBL" id="CAF4414145.1"/>
    </source>
</evidence>
<evidence type="ECO:0000313" key="7">
    <source>
        <dbReference type="Proteomes" id="UP000677228"/>
    </source>
</evidence>
<name>A0A8S2G0T2_9BILA</name>